<evidence type="ECO:0000256" key="3">
    <source>
        <dbReference type="ARBA" id="ARBA00048505"/>
    </source>
</evidence>
<dbReference type="Proteomes" id="UP000032534">
    <property type="component" value="Unassembled WGS sequence"/>
</dbReference>
<evidence type="ECO:0000256" key="1">
    <source>
        <dbReference type="ARBA" id="ARBA00034221"/>
    </source>
</evidence>
<keyword evidence="6" id="KW-1185">Reference proteome</keyword>
<protein>
    <submittedName>
        <fullName evidence="5">Beta-lactamase</fullName>
    </submittedName>
</protein>
<accession>A0A0D7WXJ8</accession>
<dbReference type="AlphaFoldDB" id="A0A0D7WXJ8"/>
<dbReference type="InterPro" id="IPR052533">
    <property type="entry name" value="WalJ/YycJ-like"/>
</dbReference>
<dbReference type="PANTHER" id="PTHR47619:SF1">
    <property type="entry name" value="EXODEOXYRIBONUCLEASE WALJ"/>
    <property type="match status" value="1"/>
</dbReference>
<evidence type="ECO:0000313" key="5">
    <source>
        <dbReference type="EMBL" id="KJD42462.1"/>
    </source>
</evidence>
<dbReference type="Pfam" id="PF00753">
    <property type="entry name" value="Lactamase_B"/>
    <property type="match status" value="1"/>
</dbReference>
<feature type="domain" description="Metallo-beta-lactamase" evidence="4">
    <location>
        <begin position="11"/>
        <end position="81"/>
    </location>
</feature>
<dbReference type="Gene3D" id="3.60.15.10">
    <property type="entry name" value="Ribonuclease Z/Hydroxyacylglutathione hydrolase-like"/>
    <property type="match status" value="1"/>
</dbReference>
<comment type="catalytic activity">
    <reaction evidence="1">
        <text>3',5'-cyclic CMP + H2O = CMP + H(+)</text>
        <dbReference type="Rhea" id="RHEA:72675"/>
        <dbReference type="ChEBI" id="CHEBI:15377"/>
        <dbReference type="ChEBI" id="CHEBI:15378"/>
        <dbReference type="ChEBI" id="CHEBI:58003"/>
        <dbReference type="ChEBI" id="CHEBI:60377"/>
    </reaction>
    <physiologicalReaction direction="left-to-right" evidence="1">
        <dbReference type="Rhea" id="RHEA:72676"/>
    </physiologicalReaction>
</comment>
<dbReference type="InterPro" id="IPR036866">
    <property type="entry name" value="RibonucZ/Hydroxyglut_hydro"/>
</dbReference>
<feature type="non-terminal residue" evidence="5">
    <location>
        <position position="100"/>
    </location>
</feature>
<proteinExistence type="predicted"/>
<sequence>MKVNILASGSKGNCIALTSAGQTILIDAGIAKTKIEKRLLDVGIRPDHITAIFITHAHGDHIKGLPMANKYRIPVYATEGEWKGISGVDDELRRVAETRY</sequence>
<organism evidence="5 6">
    <name type="scientific">Paenibacillus terrae</name>
    <dbReference type="NCBI Taxonomy" id="159743"/>
    <lineage>
        <taxon>Bacteria</taxon>
        <taxon>Bacillati</taxon>
        <taxon>Bacillota</taxon>
        <taxon>Bacilli</taxon>
        <taxon>Bacillales</taxon>
        <taxon>Paenibacillaceae</taxon>
        <taxon>Paenibacillus</taxon>
    </lineage>
</organism>
<dbReference type="SUPFAM" id="SSF56281">
    <property type="entry name" value="Metallo-hydrolase/oxidoreductase"/>
    <property type="match status" value="1"/>
</dbReference>
<dbReference type="PATRIC" id="fig|159743.3.peg.6251"/>
<reference evidence="5 6" key="1">
    <citation type="submission" date="2014-11" db="EMBL/GenBank/DDBJ databases">
        <title>Draft Genome Sequences of Paenibacillus polymyxa NRRL B-30509 and Paenibacillus terrae NRRL B-30644, Strains from a Poultry Environment that Produce Tridecaptin A and Paenicidins.</title>
        <authorList>
            <person name="van Belkum M.J."/>
            <person name="Lohans C.T."/>
            <person name="Vederas J.C."/>
        </authorList>
    </citation>
    <scope>NUCLEOTIDE SEQUENCE [LARGE SCALE GENOMIC DNA]</scope>
    <source>
        <strain evidence="5 6">NRRL B-30644</strain>
    </source>
</reference>
<name>A0A0D7WXJ8_9BACL</name>
<gene>
    <name evidence="5" type="ORF">QD47_28015</name>
</gene>
<dbReference type="RefSeq" id="WP_044649208.1">
    <property type="nucleotide sequence ID" value="NZ_JTHP01000119.1"/>
</dbReference>
<dbReference type="EMBL" id="JTHP01000119">
    <property type="protein sequence ID" value="KJD42462.1"/>
    <property type="molecule type" value="Genomic_DNA"/>
</dbReference>
<comment type="catalytic activity">
    <reaction evidence="3">
        <text>3',5'-cyclic UMP + H2O = UMP + H(+)</text>
        <dbReference type="Rhea" id="RHEA:70575"/>
        <dbReference type="ChEBI" id="CHEBI:15377"/>
        <dbReference type="ChEBI" id="CHEBI:15378"/>
        <dbReference type="ChEBI" id="CHEBI:57865"/>
        <dbReference type="ChEBI" id="CHEBI:184387"/>
    </reaction>
    <physiologicalReaction direction="left-to-right" evidence="3">
        <dbReference type="Rhea" id="RHEA:70576"/>
    </physiologicalReaction>
</comment>
<evidence type="ECO:0000259" key="4">
    <source>
        <dbReference type="Pfam" id="PF00753"/>
    </source>
</evidence>
<dbReference type="OrthoDB" id="9781189at2"/>
<dbReference type="PANTHER" id="PTHR47619">
    <property type="entry name" value="METALLO-HYDROLASE YYCJ-RELATED"/>
    <property type="match status" value="1"/>
</dbReference>
<dbReference type="InterPro" id="IPR001279">
    <property type="entry name" value="Metallo-B-lactamas"/>
</dbReference>
<comment type="function">
    <text evidence="2">Counteracts the endogenous Pycsar antiviral defense system. Phosphodiesterase that enables metal-dependent hydrolysis of host cyclic nucleotide Pycsar defense signals such as cCMP and cUMP.</text>
</comment>
<comment type="caution">
    <text evidence="5">The sequence shown here is derived from an EMBL/GenBank/DDBJ whole genome shotgun (WGS) entry which is preliminary data.</text>
</comment>
<evidence type="ECO:0000256" key="2">
    <source>
        <dbReference type="ARBA" id="ARBA00034301"/>
    </source>
</evidence>
<evidence type="ECO:0000313" key="6">
    <source>
        <dbReference type="Proteomes" id="UP000032534"/>
    </source>
</evidence>